<dbReference type="STRING" id="150146.SAMN05443667_10757"/>
<keyword evidence="2" id="KW-1185">Reference proteome</keyword>
<gene>
    <name evidence="1" type="ORF">SAMN05443667_10757</name>
</gene>
<evidence type="ECO:0000313" key="2">
    <source>
        <dbReference type="Proteomes" id="UP000198951"/>
    </source>
</evidence>
<dbReference type="AlphaFoldDB" id="A0A1H4D4X6"/>
<sequence length="416" mass="47717">MRFIILFILFSVTIFSQEKKVSEIVISNTKKMNSDFILKIIETKVGSSLDSLKVERDIVILTRLNGVSKVEYQIDLLTNSDYKLTLNFTESYTIIPLLNIWTTDGFGSYRLGLYEYNFLGRNTVLGGYYQYNEFNSYGINFSSPSLFSANVGAEANFQKWNSKEPIYLNNNKANYQYTNTSLEILGIYKFDFQNLIKFGTTFFNEKYNYIDGATATDIPQNLDVNKQLYKLQYTFDNLKYDYFKIDGLKSNLYLQYVVSQNNFQDKFVIGWNDLMYYKLVGANGNWASRLRLGLASNSKSPFAPFAVDNNINLRGVGNIIDRGTGTLVLNSEYRHTLFEKNKLAIQSNLFVDAGTWRSPGGNLDDLFSSNNIKVYPGFGIRFIHKKIYNAIFRIDYGYGITKNANNGIVFGIGQYF</sequence>
<reference evidence="2" key="1">
    <citation type="submission" date="2016-10" db="EMBL/GenBank/DDBJ databases">
        <authorList>
            <person name="Varghese N."/>
            <person name="Submissions S."/>
        </authorList>
    </citation>
    <scope>NUCLEOTIDE SEQUENCE [LARGE SCALE GENOMIC DNA]</scope>
    <source>
        <strain evidence="2">DSM 22376</strain>
    </source>
</reference>
<organism evidence="1 2">
    <name type="scientific">Flavobacterium gillisiae</name>
    <dbReference type="NCBI Taxonomy" id="150146"/>
    <lineage>
        <taxon>Bacteria</taxon>
        <taxon>Pseudomonadati</taxon>
        <taxon>Bacteroidota</taxon>
        <taxon>Flavobacteriia</taxon>
        <taxon>Flavobacteriales</taxon>
        <taxon>Flavobacteriaceae</taxon>
        <taxon>Flavobacterium</taxon>
    </lineage>
</organism>
<dbReference type="EMBL" id="FNRD01000007">
    <property type="protein sequence ID" value="SEA67764.1"/>
    <property type="molecule type" value="Genomic_DNA"/>
</dbReference>
<dbReference type="Gene3D" id="2.40.160.50">
    <property type="entry name" value="membrane protein fhac: a member of the omp85/tpsb transporter family"/>
    <property type="match status" value="1"/>
</dbReference>
<name>A0A1H4D4X6_9FLAO</name>
<proteinExistence type="predicted"/>
<accession>A0A1H4D4X6</accession>
<evidence type="ECO:0008006" key="3">
    <source>
        <dbReference type="Google" id="ProtNLM"/>
    </source>
</evidence>
<dbReference type="Proteomes" id="UP000198951">
    <property type="component" value="Unassembled WGS sequence"/>
</dbReference>
<dbReference type="OrthoDB" id="1490006at2"/>
<evidence type="ECO:0000313" key="1">
    <source>
        <dbReference type="EMBL" id="SEA67764.1"/>
    </source>
</evidence>
<protein>
    <recommendedName>
        <fullName evidence="3">Surface antigen variable number repeat-containing protein</fullName>
    </recommendedName>
</protein>